<dbReference type="PIRSF" id="PIRSF000124">
    <property type="entry name" value="UDPglc_GDPman_dh"/>
    <property type="match status" value="1"/>
</dbReference>
<feature type="binding site" evidence="10">
    <location>
        <position position="328"/>
    </location>
    <ligand>
        <name>NAD(+)</name>
        <dbReference type="ChEBI" id="CHEBI:57540"/>
    </ligand>
</feature>
<evidence type="ECO:0000256" key="4">
    <source>
        <dbReference type="ARBA" id="ARBA00023002"/>
    </source>
</evidence>
<feature type="compositionally biased region" description="Basic and acidic residues" evidence="11">
    <location>
        <begin position="447"/>
        <end position="458"/>
    </location>
</feature>
<evidence type="ECO:0000256" key="11">
    <source>
        <dbReference type="SAM" id="MobiDB-lite"/>
    </source>
</evidence>
<dbReference type="NCBIfam" id="TIGR03026">
    <property type="entry name" value="NDP-sugDHase"/>
    <property type="match status" value="1"/>
</dbReference>
<feature type="binding site" evidence="10">
    <location>
        <position position="264"/>
    </location>
    <ligand>
        <name>NAD(+)</name>
        <dbReference type="ChEBI" id="CHEBI:57540"/>
    </ligand>
</feature>
<organism evidence="13 14">
    <name type="scientific">Mesobacillus zeae</name>
    <dbReference type="NCBI Taxonomy" id="1917180"/>
    <lineage>
        <taxon>Bacteria</taxon>
        <taxon>Bacillati</taxon>
        <taxon>Bacillota</taxon>
        <taxon>Bacilli</taxon>
        <taxon>Bacillales</taxon>
        <taxon>Bacillaceae</taxon>
        <taxon>Mesobacillus</taxon>
    </lineage>
</organism>
<feature type="domain" description="UDP-glucose/GDP-mannose dehydrogenase C-terminal" evidence="12">
    <location>
        <begin position="314"/>
        <end position="422"/>
    </location>
</feature>
<dbReference type="SUPFAM" id="SSF51735">
    <property type="entry name" value="NAD(P)-binding Rossmann-fold domains"/>
    <property type="match status" value="1"/>
</dbReference>
<comment type="caution">
    <text evidence="13">The sequence shown here is derived from an EMBL/GenBank/DDBJ whole genome shotgun (WGS) entry which is preliminary data.</text>
</comment>
<dbReference type="PANTHER" id="PTHR43750:SF4">
    <property type="entry name" value="UDP-GLUCOSE 6-DEHYDROGENASE YWQF"/>
    <property type="match status" value="1"/>
</dbReference>
<feature type="binding site" evidence="10">
    <location>
        <position position="36"/>
    </location>
    <ligand>
        <name>NAD(+)</name>
        <dbReference type="ChEBI" id="CHEBI:57540"/>
    </ligand>
</feature>
<name>A0A398AYK4_9BACI</name>
<dbReference type="InterPro" id="IPR001732">
    <property type="entry name" value="UDP-Glc/GDP-Man_DH_N"/>
</dbReference>
<dbReference type="InterPro" id="IPR028357">
    <property type="entry name" value="UDPglc_DH_bac"/>
</dbReference>
<comment type="catalytic activity">
    <reaction evidence="6 7">
        <text>UDP-alpha-D-glucose + 2 NAD(+) + H2O = UDP-alpha-D-glucuronate + 2 NADH + 3 H(+)</text>
        <dbReference type="Rhea" id="RHEA:23596"/>
        <dbReference type="ChEBI" id="CHEBI:15377"/>
        <dbReference type="ChEBI" id="CHEBI:15378"/>
        <dbReference type="ChEBI" id="CHEBI:57540"/>
        <dbReference type="ChEBI" id="CHEBI:57945"/>
        <dbReference type="ChEBI" id="CHEBI:58052"/>
        <dbReference type="ChEBI" id="CHEBI:58885"/>
        <dbReference type="EC" id="1.1.1.22"/>
    </reaction>
</comment>
<dbReference type="GO" id="GO:0006065">
    <property type="term" value="P:UDP-glucuronate biosynthetic process"/>
    <property type="evidence" value="ECO:0007669"/>
    <property type="project" value="UniProtKB-UniPathway"/>
</dbReference>
<dbReference type="GO" id="GO:0051287">
    <property type="term" value="F:NAD binding"/>
    <property type="evidence" value="ECO:0007669"/>
    <property type="project" value="InterPro"/>
</dbReference>
<feature type="region of interest" description="Disordered" evidence="11">
    <location>
        <begin position="437"/>
        <end position="464"/>
    </location>
</feature>
<feature type="binding site" evidence="9">
    <location>
        <position position="321"/>
    </location>
    <ligand>
        <name>substrate</name>
    </ligand>
</feature>
<feature type="binding site" evidence="9">
    <location>
        <position position="258"/>
    </location>
    <ligand>
        <name>substrate</name>
    </ligand>
</feature>
<feature type="active site" description="Nucleophile" evidence="8">
    <location>
        <position position="261"/>
    </location>
</feature>
<evidence type="ECO:0000256" key="7">
    <source>
        <dbReference type="PIRNR" id="PIRNR000124"/>
    </source>
</evidence>
<dbReference type="InterPro" id="IPR014026">
    <property type="entry name" value="UDP-Glc/GDP-Man_DH_dimer"/>
</dbReference>
<evidence type="ECO:0000313" key="13">
    <source>
        <dbReference type="EMBL" id="RID82655.1"/>
    </source>
</evidence>
<feature type="compositionally biased region" description="Polar residues" evidence="11">
    <location>
        <begin position="437"/>
        <end position="446"/>
    </location>
</feature>
<evidence type="ECO:0000256" key="10">
    <source>
        <dbReference type="PIRSR" id="PIRSR500134-3"/>
    </source>
</evidence>
<dbReference type="InterPro" id="IPR008927">
    <property type="entry name" value="6-PGluconate_DH-like_C_sf"/>
</dbReference>
<feature type="binding site" evidence="9">
    <location>
        <position position="205"/>
    </location>
    <ligand>
        <name>substrate</name>
    </ligand>
</feature>
<dbReference type="Gene3D" id="3.40.50.720">
    <property type="entry name" value="NAD(P)-binding Rossmann-like Domain"/>
    <property type="match status" value="2"/>
</dbReference>
<dbReference type="AlphaFoldDB" id="A0A398AYK4"/>
<dbReference type="Pfam" id="PF00984">
    <property type="entry name" value="UDPG_MGDP_dh"/>
    <property type="match status" value="1"/>
</dbReference>
<feature type="binding site" evidence="10">
    <location>
        <position position="87"/>
    </location>
    <ligand>
        <name>NAD(+)</name>
        <dbReference type="ChEBI" id="CHEBI:57540"/>
    </ligand>
</feature>
<evidence type="ECO:0000256" key="3">
    <source>
        <dbReference type="ARBA" id="ARBA00012954"/>
    </source>
</evidence>
<feature type="binding site" evidence="10">
    <location>
        <position position="122"/>
    </location>
    <ligand>
        <name>NAD(+)</name>
        <dbReference type="ChEBI" id="CHEBI:57540"/>
    </ligand>
</feature>
<dbReference type="Pfam" id="PF03720">
    <property type="entry name" value="UDPG_MGDP_dh_C"/>
    <property type="match status" value="1"/>
</dbReference>
<evidence type="ECO:0000256" key="8">
    <source>
        <dbReference type="PIRSR" id="PIRSR500134-1"/>
    </source>
</evidence>
<protein>
    <recommendedName>
        <fullName evidence="3 7">UDP-glucose 6-dehydrogenase</fullName>
        <ecNumber evidence="3 7">1.1.1.22</ecNumber>
    </recommendedName>
</protein>
<reference evidence="13 14" key="1">
    <citation type="submission" date="2018-08" db="EMBL/GenBank/DDBJ databases">
        <title>Bacillus jemisoniae sp. nov., Bacillus chryseoplanitiae sp. nov., Bacillus resnikiae sp. nov., and Bacillus frankliniae sp. nov., isolated from Viking spacecraft and associated surfaces.</title>
        <authorList>
            <person name="Seuylemezian A."/>
            <person name="Vaishampayan P."/>
        </authorList>
    </citation>
    <scope>NUCLEOTIDE SEQUENCE [LARGE SCALE GENOMIC DNA]</scope>
    <source>
        <strain evidence="13 14">JJ-247</strain>
    </source>
</reference>
<evidence type="ECO:0000256" key="9">
    <source>
        <dbReference type="PIRSR" id="PIRSR500134-2"/>
    </source>
</evidence>
<dbReference type="EMBL" id="QWVT01000033">
    <property type="protein sequence ID" value="RID82655.1"/>
    <property type="molecule type" value="Genomic_DNA"/>
</dbReference>
<dbReference type="UniPathway" id="UPA00038">
    <property type="reaction ID" value="UER00491"/>
</dbReference>
<dbReference type="SUPFAM" id="SSF52413">
    <property type="entry name" value="UDP-glucose/GDP-mannose dehydrogenase C-terminal domain"/>
    <property type="match status" value="1"/>
</dbReference>
<comment type="similarity">
    <text evidence="2 7">Belongs to the UDP-glucose/GDP-mannose dehydrogenase family.</text>
</comment>
<dbReference type="InterPro" id="IPR017476">
    <property type="entry name" value="UDP-Glc/GDP-Man"/>
</dbReference>
<dbReference type="PIRSF" id="PIRSF500134">
    <property type="entry name" value="UDPglc_DH_bac"/>
    <property type="match status" value="1"/>
</dbReference>
<dbReference type="InterPro" id="IPR014027">
    <property type="entry name" value="UDP-Glc/GDP-Man_DH_C"/>
</dbReference>
<keyword evidence="14" id="KW-1185">Reference proteome</keyword>
<gene>
    <name evidence="13" type="ORF">D1970_18140</name>
</gene>
<dbReference type="Pfam" id="PF03721">
    <property type="entry name" value="UDPG_MGDP_dh_N"/>
    <property type="match status" value="1"/>
</dbReference>
<dbReference type="SMART" id="SM00984">
    <property type="entry name" value="UDPG_MGDP_dh_C"/>
    <property type="match status" value="1"/>
</dbReference>
<evidence type="ECO:0000256" key="6">
    <source>
        <dbReference type="ARBA" id="ARBA00047473"/>
    </source>
</evidence>
<feature type="binding site" evidence="9">
    <location>
        <begin position="250"/>
        <end position="254"/>
    </location>
    <ligand>
        <name>substrate</name>
    </ligand>
</feature>
<comment type="pathway">
    <text evidence="1">Nucleotide-sugar biosynthesis; UDP-alpha-D-glucuronate biosynthesis; UDP-alpha-D-glucuronate from UDP-alpha-D-glucose: step 1/1.</text>
</comment>
<dbReference type="EC" id="1.1.1.22" evidence="3 7"/>
<proteinExistence type="inferred from homology"/>
<dbReference type="SUPFAM" id="SSF48179">
    <property type="entry name" value="6-phosphogluconate dehydrogenase C-terminal domain-like"/>
    <property type="match status" value="1"/>
</dbReference>
<dbReference type="Gene3D" id="1.20.5.100">
    <property type="entry name" value="Cytochrome c1, transmembrane anchor, C-terminal"/>
    <property type="match status" value="1"/>
</dbReference>
<dbReference type="RefSeq" id="WP_119114271.1">
    <property type="nucleotide sequence ID" value="NZ_CBCSEO010000013.1"/>
</dbReference>
<evidence type="ECO:0000256" key="5">
    <source>
        <dbReference type="ARBA" id="ARBA00023027"/>
    </source>
</evidence>
<dbReference type="PANTHER" id="PTHR43750">
    <property type="entry name" value="UDP-GLUCOSE 6-DEHYDROGENASE TUAD"/>
    <property type="match status" value="1"/>
</dbReference>
<dbReference type="OrthoDB" id="9803238at2"/>
<dbReference type="GO" id="GO:0003979">
    <property type="term" value="F:UDP-glucose 6-dehydrogenase activity"/>
    <property type="evidence" value="ECO:0007669"/>
    <property type="project" value="UniProtKB-EC"/>
</dbReference>
<keyword evidence="4 7" id="KW-0560">Oxidoreductase</keyword>
<sequence>MYKIAVAGTGYVGLVAGVCFAEVGHQVTCVDIDEKKVDLMKSGVSPIYEAGLEELMQMNYAAGRIEYTTDYKQAYRDADAIFIGVGTPEQPDGSANLSYIATVARQIAENIEKDCLVVVKSTVPVGTNDKVEQFIQDFLVNDVKVEVASNPEFLAQGSAVHDTLYAERIIIGTESKWAEGLLKKIYEPFHLPIVAVNRRSAEMIKYASNDFLALKISYMNDIANLCELVGADIQDVARGMSFDERIGSKFLNAGIGYGGSCFPKDTKALEYIAKQNGYELKTVKAAIDVNKDQKTLLYKKASKRLITFNGLKVAVLGLTFKPGTDDLREAPSLDNVPLLLEQGADIYAYDPVGAENFAKLYPQGKNGKGSITYVGNVEEALEEANVCFVFTEWGEIKAVTPADYKKLMRTPLVFDGRNLYGVYVMGEAGVEYHSVGRQTSAAGRSRNQSEEPVKDETKLQSIGS</sequence>
<keyword evidence="5 7" id="KW-0520">NAD</keyword>
<evidence type="ECO:0000256" key="1">
    <source>
        <dbReference type="ARBA" id="ARBA00004701"/>
    </source>
</evidence>
<dbReference type="Proteomes" id="UP000265816">
    <property type="component" value="Unassembled WGS sequence"/>
</dbReference>
<evidence type="ECO:0000256" key="2">
    <source>
        <dbReference type="ARBA" id="ARBA00006601"/>
    </source>
</evidence>
<dbReference type="GO" id="GO:0000271">
    <property type="term" value="P:polysaccharide biosynthetic process"/>
    <property type="evidence" value="ECO:0007669"/>
    <property type="project" value="InterPro"/>
</dbReference>
<accession>A0A398AYK4</accession>
<evidence type="ECO:0000313" key="14">
    <source>
        <dbReference type="Proteomes" id="UP000265816"/>
    </source>
</evidence>
<dbReference type="InterPro" id="IPR036291">
    <property type="entry name" value="NAD(P)-bd_dom_sf"/>
</dbReference>
<feature type="binding site" evidence="10">
    <location>
        <position position="31"/>
    </location>
    <ligand>
        <name>NAD(+)</name>
        <dbReference type="ChEBI" id="CHEBI:57540"/>
    </ligand>
</feature>
<evidence type="ECO:0000259" key="12">
    <source>
        <dbReference type="SMART" id="SM00984"/>
    </source>
</evidence>
<dbReference type="InterPro" id="IPR036220">
    <property type="entry name" value="UDP-Glc/GDP-Man_DH_C_sf"/>
</dbReference>